<sequence>MDDTDRGAAARAESRGRRTLRYAVGGVALAALIVAAGAAVLVGTGQGNGGGPSPAHVTDSSPPSPAPPPTAAGSALPAADAAWLQRVSGAADIPERALRAYAMAALTLADEQPGCRLGWNMLAGIGKIESEHGSIDGARLLPSGETTPRIIGVPLDGTDFLATPDTDGGAIDGDAQWDRAVGPMQFIPSTWDVFGRDGNGDGRIEIDQIDDAALSAAALLCDPGLDLTVGEHWIAALDGYNPSASYNNDVADAAEYYAQFG</sequence>
<dbReference type="PANTHER" id="PTHR30163:SF8">
    <property type="entry name" value="LYTIC MUREIN TRANSGLYCOSYLASE"/>
    <property type="match status" value="1"/>
</dbReference>
<dbReference type="Pfam" id="PF13406">
    <property type="entry name" value="SLT_2"/>
    <property type="match status" value="1"/>
</dbReference>
<evidence type="ECO:0000256" key="1">
    <source>
        <dbReference type="SAM" id="MobiDB-lite"/>
    </source>
</evidence>
<keyword evidence="2" id="KW-1133">Transmembrane helix</keyword>
<keyword evidence="2" id="KW-0472">Membrane</keyword>
<organism evidence="4 5">
    <name type="scientific">Leucobacter alluvii</name>
    <dbReference type="NCBI Taxonomy" id="340321"/>
    <lineage>
        <taxon>Bacteria</taxon>
        <taxon>Bacillati</taxon>
        <taxon>Actinomycetota</taxon>
        <taxon>Actinomycetes</taxon>
        <taxon>Micrococcales</taxon>
        <taxon>Microbacteriaceae</taxon>
        <taxon>Leucobacter</taxon>
    </lineage>
</organism>
<dbReference type="EMBL" id="BAAAOP010000012">
    <property type="protein sequence ID" value="GAA2190095.1"/>
    <property type="molecule type" value="Genomic_DNA"/>
</dbReference>
<evidence type="ECO:0000313" key="4">
    <source>
        <dbReference type="EMBL" id="GAA2190095.1"/>
    </source>
</evidence>
<gene>
    <name evidence="4" type="ORF">GCM10009786_26010</name>
</gene>
<proteinExistence type="predicted"/>
<dbReference type="Gene3D" id="1.10.8.350">
    <property type="entry name" value="Bacterial muramidase"/>
    <property type="match status" value="1"/>
</dbReference>
<comment type="caution">
    <text evidence="4">The sequence shown here is derived from an EMBL/GenBank/DDBJ whole genome shotgun (WGS) entry which is preliminary data.</text>
</comment>
<dbReference type="Gene3D" id="1.10.530.10">
    <property type="match status" value="1"/>
</dbReference>
<dbReference type="InterPro" id="IPR043426">
    <property type="entry name" value="MltB-like"/>
</dbReference>
<dbReference type="RefSeq" id="WP_346058549.1">
    <property type="nucleotide sequence ID" value="NZ_BAAAOP010000012.1"/>
</dbReference>
<feature type="domain" description="Transglycosylase SLT" evidence="3">
    <location>
        <begin position="177"/>
        <end position="221"/>
    </location>
</feature>
<dbReference type="PANTHER" id="PTHR30163">
    <property type="entry name" value="MEMBRANE-BOUND LYTIC MUREIN TRANSGLYCOSYLASE B"/>
    <property type="match status" value="1"/>
</dbReference>
<keyword evidence="5" id="KW-1185">Reference proteome</keyword>
<feature type="transmembrane region" description="Helical" evidence="2">
    <location>
        <begin position="20"/>
        <end position="42"/>
    </location>
</feature>
<feature type="region of interest" description="Disordered" evidence="1">
    <location>
        <begin position="49"/>
        <end position="77"/>
    </location>
</feature>
<keyword evidence="2" id="KW-0812">Transmembrane</keyword>
<evidence type="ECO:0000313" key="5">
    <source>
        <dbReference type="Proteomes" id="UP001501084"/>
    </source>
</evidence>
<protein>
    <recommendedName>
        <fullName evidence="3">Transglycosylase SLT domain-containing protein</fullName>
    </recommendedName>
</protein>
<dbReference type="InterPro" id="IPR023346">
    <property type="entry name" value="Lysozyme-like_dom_sf"/>
</dbReference>
<dbReference type="InterPro" id="IPR031304">
    <property type="entry name" value="SLT_2"/>
</dbReference>
<evidence type="ECO:0000259" key="3">
    <source>
        <dbReference type="Pfam" id="PF13406"/>
    </source>
</evidence>
<reference evidence="4 5" key="1">
    <citation type="journal article" date="2019" name="Int. J. Syst. Evol. Microbiol.">
        <title>The Global Catalogue of Microorganisms (GCM) 10K type strain sequencing project: providing services to taxonomists for standard genome sequencing and annotation.</title>
        <authorList>
            <consortium name="The Broad Institute Genomics Platform"/>
            <consortium name="The Broad Institute Genome Sequencing Center for Infectious Disease"/>
            <person name="Wu L."/>
            <person name="Ma J."/>
        </authorList>
    </citation>
    <scope>NUCLEOTIDE SEQUENCE [LARGE SCALE GENOMIC DNA]</scope>
    <source>
        <strain evidence="4 5">JCM 14919</strain>
    </source>
</reference>
<accession>A0ABN3B9Q2</accession>
<dbReference type="Proteomes" id="UP001501084">
    <property type="component" value="Unassembled WGS sequence"/>
</dbReference>
<name>A0ABN3B9Q2_9MICO</name>
<dbReference type="SUPFAM" id="SSF53955">
    <property type="entry name" value="Lysozyme-like"/>
    <property type="match status" value="1"/>
</dbReference>
<evidence type="ECO:0000256" key="2">
    <source>
        <dbReference type="SAM" id="Phobius"/>
    </source>
</evidence>